<feature type="region of interest" description="Disordered" evidence="1">
    <location>
        <begin position="41"/>
        <end position="62"/>
    </location>
</feature>
<feature type="region of interest" description="Disordered" evidence="1">
    <location>
        <begin position="121"/>
        <end position="144"/>
    </location>
</feature>
<dbReference type="RefSeq" id="WP_077832227.1">
    <property type="nucleotide sequence ID" value="NZ_CP096983.1"/>
</dbReference>
<evidence type="ECO:0000313" key="2">
    <source>
        <dbReference type="EMBL" id="URZ12892.1"/>
    </source>
</evidence>
<dbReference type="AlphaFoldDB" id="A0A1S8KYQ8"/>
<accession>A0A1S8KYQ8</accession>
<protein>
    <submittedName>
        <fullName evidence="2">Uncharacterized protein</fullName>
    </submittedName>
</protein>
<proteinExistence type="predicted"/>
<organism evidence="2 3">
    <name type="scientific">Clostridium felsineum</name>
    <dbReference type="NCBI Taxonomy" id="36839"/>
    <lineage>
        <taxon>Bacteria</taxon>
        <taxon>Bacillati</taxon>
        <taxon>Bacillota</taxon>
        <taxon>Clostridia</taxon>
        <taxon>Eubacteriales</taxon>
        <taxon>Clostridiaceae</taxon>
        <taxon>Clostridium</taxon>
    </lineage>
</organism>
<gene>
    <name evidence="2" type="ORF">CROST_036370</name>
</gene>
<keyword evidence="3" id="KW-1185">Reference proteome</keyword>
<evidence type="ECO:0000313" key="3">
    <source>
        <dbReference type="Proteomes" id="UP000190951"/>
    </source>
</evidence>
<dbReference type="STRING" id="84029.CROST_38330"/>
<feature type="compositionally biased region" description="Low complexity" evidence="1">
    <location>
        <begin position="42"/>
        <end position="61"/>
    </location>
</feature>
<dbReference type="KEGG" id="crw:CROST_036370"/>
<dbReference type="Proteomes" id="UP000190951">
    <property type="component" value="Chromosome"/>
</dbReference>
<dbReference type="EMBL" id="CP096983">
    <property type="protein sequence ID" value="URZ12892.1"/>
    <property type="molecule type" value="Genomic_DNA"/>
</dbReference>
<evidence type="ECO:0000256" key="1">
    <source>
        <dbReference type="SAM" id="MobiDB-lite"/>
    </source>
</evidence>
<sequence>MDISQILQTMQTSSAQKISGTNNNSSGDSALFNMIMKEALEKQNGSASKSSTSSTQKAGAKNDVSAAKELELMLQLQALQSMSSSYSSIDSAGDSSSSNNSSLSSGNNYAYQILSSLSNPDGNKIASSTSNENASNLSGISSLF</sequence>
<reference evidence="2 3" key="1">
    <citation type="submission" date="2022-04" db="EMBL/GenBank/DDBJ databases">
        <title>Genome sequence of C. roseum typestrain.</title>
        <authorList>
            <person name="Poehlein A."/>
            <person name="Schoch T."/>
            <person name="Duerre P."/>
            <person name="Daniel R."/>
        </authorList>
    </citation>
    <scope>NUCLEOTIDE SEQUENCE [LARGE SCALE GENOMIC DNA]</scope>
    <source>
        <strain evidence="2 3">DSM 7320</strain>
    </source>
</reference>
<name>A0A1S8KYQ8_9CLOT</name>